<dbReference type="EMBL" id="LGUG01000004">
    <property type="protein sequence ID" value="KON97946.1"/>
    <property type="molecule type" value="Genomic_DNA"/>
</dbReference>
<comment type="caution">
    <text evidence="1">The sequence shown here is derived from an EMBL/GenBank/DDBJ whole genome shotgun (WGS) entry which is preliminary data.</text>
</comment>
<keyword evidence="2" id="KW-1185">Reference proteome</keyword>
<sequence length="61" mass="6679">MEGGDSEKEEVGCALRSSRRKANLNIEGKKSKAKPEKINPIYHGVSIMMKGISPHALGNER</sequence>
<reference evidence="1 2" key="1">
    <citation type="submission" date="2015-07" db="EMBL/GenBank/DDBJ databases">
        <title>Fjat-14205 dsm 2895.</title>
        <authorList>
            <person name="Liu B."/>
            <person name="Wang J."/>
            <person name="Zhu Y."/>
            <person name="Liu G."/>
            <person name="Chen Q."/>
            <person name="Chen Z."/>
            <person name="Lan J."/>
            <person name="Che J."/>
            <person name="Ge C."/>
            <person name="Shi H."/>
            <person name="Pan Z."/>
            <person name="Liu X."/>
        </authorList>
    </citation>
    <scope>NUCLEOTIDE SEQUENCE [LARGE SCALE GENOMIC DNA]</scope>
    <source>
        <strain evidence="1 2">DSM 2895</strain>
    </source>
</reference>
<organism evidence="1 2">
    <name type="scientific">Aneurinibacillus migulanus</name>
    <name type="common">Bacillus migulanus</name>
    <dbReference type="NCBI Taxonomy" id="47500"/>
    <lineage>
        <taxon>Bacteria</taxon>
        <taxon>Bacillati</taxon>
        <taxon>Bacillota</taxon>
        <taxon>Bacilli</taxon>
        <taxon>Bacillales</taxon>
        <taxon>Paenibacillaceae</taxon>
        <taxon>Aneurinibacillus group</taxon>
        <taxon>Aneurinibacillus</taxon>
    </lineage>
</organism>
<protein>
    <submittedName>
        <fullName evidence="1">Uncharacterized protein</fullName>
    </submittedName>
</protein>
<proteinExistence type="predicted"/>
<evidence type="ECO:0000313" key="2">
    <source>
        <dbReference type="Proteomes" id="UP000037269"/>
    </source>
</evidence>
<dbReference type="Proteomes" id="UP000037269">
    <property type="component" value="Unassembled WGS sequence"/>
</dbReference>
<evidence type="ECO:0000313" key="1">
    <source>
        <dbReference type="EMBL" id="KON97946.1"/>
    </source>
</evidence>
<name>A0A0D1W7K5_ANEMI</name>
<gene>
    <name evidence="1" type="ORF">AF333_23465</name>
</gene>
<accession>A0A0D1W7K5</accession>
<dbReference type="AlphaFoldDB" id="A0A0D1W7K5"/>